<comment type="caution">
    <text evidence="6">The sequence shown here is derived from an EMBL/GenBank/DDBJ whole genome shotgun (WGS) entry which is preliminary data.</text>
</comment>
<dbReference type="Pfam" id="PF00696">
    <property type="entry name" value="AA_kinase"/>
    <property type="match status" value="1"/>
</dbReference>
<accession>A0ABU6FD73</accession>
<dbReference type="Proteomes" id="UP001354931">
    <property type="component" value="Unassembled WGS sequence"/>
</dbReference>
<feature type="domain" description="Aspartate/glutamate/uridylate kinase" evidence="5">
    <location>
        <begin position="1"/>
        <end position="277"/>
    </location>
</feature>
<dbReference type="InterPro" id="IPR036393">
    <property type="entry name" value="AceGlu_kinase-like_sf"/>
</dbReference>
<dbReference type="NCBIfam" id="NF009008">
    <property type="entry name" value="PRK12354.1"/>
    <property type="match status" value="1"/>
</dbReference>
<evidence type="ECO:0000256" key="1">
    <source>
        <dbReference type="ARBA" id="ARBA00011066"/>
    </source>
</evidence>
<keyword evidence="7" id="KW-1185">Reference proteome</keyword>
<evidence type="ECO:0000313" key="7">
    <source>
        <dbReference type="Proteomes" id="UP001354931"/>
    </source>
</evidence>
<evidence type="ECO:0000313" key="6">
    <source>
        <dbReference type="EMBL" id="MEB8341924.1"/>
    </source>
</evidence>
<name>A0ABU6FD73_9ACTN</name>
<evidence type="ECO:0000256" key="2">
    <source>
        <dbReference type="ARBA" id="ARBA00022679"/>
    </source>
</evidence>
<keyword evidence="3 4" id="KW-0418">Kinase</keyword>
<dbReference type="PIRSF" id="PIRSF000723">
    <property type="entry name" value="Carbamate_kin"/>
    <property type="match status" value="1"/>
</dbReference>
<dbReference type="SUPFAM" id="SSF53633">
    <property type="entry name" value="Carbamate kinase-like"/>
    <property type="match status" value="1"/>
</dbReference>
<evidence type="ECO:0000256" key="3">
    <source>
        <dbReference type="ARBA" id="ARBA00022777"/>
    </source>
</evidence>
<comment type="similarity">
    <text evidence="1 4">Belongs to the carbamate kinase family.</text>
</comment>
<keyword evidence="2 4" id="KW-0808">Transferase</keyword>
<dbReference type="PANTHER" id="PTHR30409">
    <property type="entry name" value="CARBAMATE KINASE"/>
    <property type="match status" value="1"/>
</dbReference>
<sequence>MRVVVALGGNALARRGEPMTADRLRTNVRSSCDALAGLAREHEVVITHGNGPQVGLLALQNLAYQDVAAYPLDILGAETQGMIGYVIQQELSNALAGEREVTAVLTTTLVDENDPAFEQPTKLIGPTYSAQDAAEAAAEYRWTIARDGDTFRRVVPSPDPVRVLQAPDIRLLLDNRRLVVCVGGGGVPVKADSAGRTSGVQAVVDKDLASAALAAELGADMLVMLTDAEYVSENWGTPEQRDIKTASSEDIGELTFAAGSMQPKIDAAVRVARAGGRALIGPLDRLDDLLARKVGTEIRGDVAEGIVYD</sequence>
<dbReference type="InterPro" id="IPR003964">
    <property type="entry name" value="Carb_kinase"/>
</dbReference>
<evidence type="ECO:0000256" key="4">
    <source>
        <dbReference type="PIRNR" id="PIRNR000723"/>
    </source>
</evidence>
<proteinExistence type="inferred from homology"/>
<dbReference type="EMBL" id="JAOZYC010000153">
    <property type="protein sequence ID" value="MEB8341924.1"/>
    <property type="molecule type" value="Genomic_DNA"/>
</dbReference>
<dbReference type="RefSeq" id="WP_326021247.1">
    <property type="nucleotide sequence ID" value="NZ_JAOZYC010000153.1"/>
</dbReference>
<protein>
    <recommendedName>
        <fullName evidence="4">Carbamate kinase</fullName>
    </recommendedName>
</protein>
<dbReference type="InterPro" id="IPR001048">
    <property type="entry name" value="Asp/Glu/Uridylate_kinase"/>
</dbReference>
<dbReference type="Gene3D" id="3.40.1160.10">
    <property type="entry name" value="Acetylglutamate kinase-like"/>
    <property type="match status" value="1"/>
</dbReference>
<dbReference type="GO" id="GO:0008804">
    <property type="term" value="F:carbamate kinase activity"/>
    <property type="evidence" value="ECO:0007669"/>
    <property type="project" value="UniProtKB-EC"/>
</dbReference>
<reference evidence="6 7" key="1">
    <citation type="submission" date="2022-10" db="EMBL/GenBank/DDBJ databases">
        <authorList>
            <person name="Xie J."/>
            <person name="Shen N."/>
        </authorList>
    </citation>
    <scope>NUCLEOTIDE SEQUENCE [LARGE SCALE GENOMIC DNA]</scope>
    <source>
        <strain evidence="6 7">YIM65594</strain>
    </source>
</reference>
<dbReference type="PANTHER" id="PTHR30409:SF1">
    <property type="entry name" value="CARBAMATE KINASE-RELATED"/>
    <property type="match status" value="1"/>
</dbReference>
<organism evidence="6 7">
    <name type="scientific">Streptomyces endophyticus</name>
    <dbReference type="NCBI Taxonomy" id="714166"/>
    <lineage>
        <taxon>Bacteria</taxon>
        <taxon>Bacillati</taxon>
        <taxon>Actinomycetota</taxon>
        <taxon>Actinomycetes</taxon>
        <taxon>Kitasatosporales</taxon>
        <taxon>Streptomycetaceae</taxon>
        <taxon>Streptomyces</taxon>
    </lineage>
</organism>
<dbReference type="CDD" id="cd04235">
    <property type="entry name" value="AAK_CK"/>
    <property type="match status" value="1"/>
</dbReference>
<evidence type="ECO:0000259" key="5">
    <source>
        <dbReference type="Pfam" id="PF00696"/>
    </source>
</evidence>
<dbReference type="PRINTS" id="PR01469">
    <property type="entry name" value="CARBMTKINASE"/>
</dbReference>
<gene>
    <name evidence="6" type="ORF">OKJ99_30960</name>
</gene>